<dbReference type="KEGG" id="bce:BC5086"/>
<evidence type="ECO:0000313" key="1">
    <source>
        <dbReference type="EMBL" id="AAP11955.1"/>
    </source>
</evidence>
<organism evidence="1 2">
    <name type="scientific">Bacillus cereus (strain ATCC 14579 / DSM 31 / CCUG 7414 / JCM 2152 / NBRC 15305 / NCIMB 9373 / NCTC 2599 / NRRL B-3711)</name>
    <dbReference type="NCBI Taxonomy" id="226900"/>
    <lineage>
        <taxon>Bacteria</taxon>
        <taxon>Bacillati</taxon>
        <taxon>Bacillota</taxon>
        <taxon>Bacilli</taxon>
        <taxon>Bacillales</taxon>
        <taxon>Bacillaceae</taxon>
        <taxon>Bacillus</taxon>
        <taxon>Bacillus cereus group</taxon>
    </lineage>
</organism>
<name>Q815Q0_BACCR</name>
<accession>Q815Q0</accession>
<dbReference type="PATRIC" id="fig|226900.8.peg.5245"/>
<dbReference type="EMBL" id="AE016877">
    <property type="protein sequence ID" value="AAP11955.1"/>
    <property type="molecule type" value="Genomic_DNA"/>
</dbReference>
<keyword evidence="2" id="KW-1185">Reference proteome</keyword>
<reference evidence="1 2" key="1">
    <citation type="journal article" date="2003" name="Nature">
        <title>Genome sequence of Bacillus cereus and comparative analysis with Bacillus anthracis.</title>
        <authorList>
            <person name="Ivanova N."/>
            <person name="Sorokin A."/>
            <person name="Anderson I."/>
            <person name="Galleron N."/>
            <person name="Candelon B."/>
            <person name="Kapatral V."/>
            <person name="Bhattacharyya A."/>
            <person name="Reznik G."/>
            <person name="Mikhailova N."/>
            <person name="Lapidus A."/>
            <person name="Chu L."/>
            <person name="Mazur M."/>
            <person name="Goltsman E."/>
            <person name="Larsen N."/>
            <person name="D'Souza M."/>
            <person name="Walunas T."/>
            <person name="Grechkin Y."/>
            <person name="Pusch G."/>
            <person name="Haselkorn R."/>
            <person name="Fonstein M."/>
            <person name="Ehrlich S.D."/>
            <person name="Overbeek R."/>
            <person name="Kyrpides N."/>
        </authorList>
    </citation>
    <scope>NUCLEOTIDE SEQUENCE [LARGE SCALE GENOMIC DNA]</scope>
    <source>
        <strain evidence="2">ATCC 14579 / DSM 31 / CCUG 7414 / JCM 2152 / NBRC 15305 / NCIMB 9373 / NCTC 2599 / NRRL B-3711</strain>
    </source>
</reference>
<dbReference type="AlphaFoldDB" id="Q815Q0"/>
<proteinExistence type="predicted"/>
<gene>
    <name evidence="1" type="ordered locus">BC_5086</name>
</gene>
<protein>
    <submittedName>
        <fullName evidence="1">Lantibiotic biosynthesis protein</fullName>
    </submittedName>
</protein>
<dbReference type="HOGENOM" id="CLU_541489_0_0_9"/>
<sequence>MVNIPLKDIVSELSKTQEEKFLKLIAILEKNGFVKYTERVIDENYYKNYEKEIAFIDYYTNNGIELFKKLSNFKICLYGSNKLSNTIQKSLENIGIQNIKRGSRFDFEGDIVIYCNNDVNERENLLECMDFSQNKIFIFVGNKESLGIISPIIKNLDDWKEFENILEIGADNIKENTTFTSNSILSSMLSFEIIKYVTNCLQSDLINAAYILNTDTLKGNFVQVKKKIDLKQDFIETFKQSSGGNGLYINKIGRGSRKQIPLSQWEVELDKLGDMNSEKIKVVSFGDTHQEARFNTYYKTIEHLIINGEFNLEESYSFKNLDTITLAIDEQFKRKLTISCDIDKELAIRKAILKAILKREINVIDNYQELSPLKISDYIDNKNIQYYCKLINILKAKIELRFKKLVEGLFLVVVSDNSYRGVSIGFNLNTALENALRQFINNLQNSIYTINIEDVIFKRINDWDDECIREFLTDEKLEVFICSIQNNVISAEISIVGAILIES</sequence>
<dbReference type="Proteomes" id="UP000001417">
    <property type="component" value="Chromosome"/>
</dbReference>
<evidence type="ECO:0000313" key="2">
    <source>
        <dbReference type="Proteomes" id="UP000001417"/>
    </source>
</evidence>